<reference evidence="12 13" key="1">
    <citation type="journal article" date="2023" name="Commun. Biol.">
        <title>Genome analysis of Parmales, the sister group of diatoms, reveals the evolutionary specialization of diatoms from phago-mixotrophs to photoautotrophs.</title>
        <authorList>
            <person name="Ban H."/>
            <person name="Sato S."/>
            <person name="Yoshikawa S."/>
            <person name="Yamada K."/>
            <person name="Nakamura Y."/>
            <person name="Ichinomiya M."/>
            <person name="Sato N."/>
            <person name="Blanc-Mathieu R."/>
            <person name="Endo H."/>
            <person name="Kuwata A."/>
            <person name="Ogata H."/>
        </authorList>
    </citation>
    <scope>NUCLEOTIDE SEQUENCE [LARGE SCALE GENOMIC DNA]</scope>
</reference>
<comment type="cofactor">
    <cofactor evidence="2">
        <name>Zn(2+)</name>
        <dbReference type="ChEBI" id="CHEBI:29105"/>
    </cofactor>
</comment>
<keyword evidence="8" id="KW-0862">Zinc</keyword>
<dbReference type="InterPro" id="IPR036866">
    <property type="entry name" value="RibonucZ/Hydroxyglut_hydro"/>
</dbReference>
<dbReference type="InterPro" id="IPR017782">
    <property type="entry name" value="Hydroxyacylglutathione_Hdrlase"/>
</dbReference>
<dbReference type="EC" id="3.1.2.6" evidence="5"/>
<evidence type="ECO:0000259" key="11">
    <source>
        <dbReference type="SMART" id="SM00849"/>
    </source>
</evidence>
<dbReference type="SUPFAM" id="SSF56281">
    <property type="entry name" value="Metallo-hydrolase/oxidoreductase"/>
    <property type="match status" value="1"/>
</dbReference>
<evidence type="ECO:0000256" key="9">
    <source>
        <dbReference type="ARBA" id="ARBA00031044"/>
    </source>
</evidence>
<evidence type="ECO:0000313" key="13">
    <source>
        <dbReference type="Proteomes" id="UP001165060"/>
    </source>
</evidence>
<evidence type="ECO:0000256" key="5">
    <source>
        <dbReference type="ARBA" id="ARBA00011917"/>
    </source>
</evidence>
<dbReference type="Pfam" id="PF00753">
    <property type="entry name" value="Lactamase_B"/>
    <property type="match status" value="1"/>
</dbReference>
<comment type="pathway">
    <text evidence="3">Secondary metabolite metabolism; methylglyoxal degradation; (R)-lactate from methylglyoxal: step 2/2.</text>
</comment>
<sequence length="321" mass="34478">MRFLLSALRLPTLLSARALSTTVPPTAVARSLPFPVYSYAALGGARNAPNSTLYMFPCLSDNYGFVLHTPPSSILLCDCPDAGRYKAVIEHVMRTEAGPPLRPGKAKVTLLTTHHHADHTQGNGELLEAYPDAVVFSPDAAIEGTTHPLSAPSLPPTLTSPNHPSLPIAPIDTSGHTLPHVSYHLPSLGLLFAGDALFSLGCGRLFEGSPAQAHGGLSRLRDLPEATLLLCAHEYTAANVRFCDALGDLRGRLPAFRQRAAEVERLSGEGRPTIPARLSAEREANPFLRWDCAAVREGAGAEEGAEDVDVYARIRELKDRF</sequence>
<protein>
    <recommendedName>
        <fullName evidence="5">hydroxyacylglutathione hydrolase</fullName>
        <ecNumber evidence="5">3.1.2.6</ecNumber>
    </recommendedName>
    <alternativeName>
        <fullName evidence="9">Glyoxalase II</fullName>
    </alternativeName>
</protein>
<feature type="domain" description="Metallo-beta-lactamase" evidence="11">
    <location>
        <begin position="61"/>
        <end position="233"/>
    </location>
</feature>
<proteinExistence type="inferred from homology"/>
<dbReference type="HAMAP" id="MF_01374">
    <property type="entry name" value="Glyoxalase_2"/>
    <property type="match status" value="1"/>
</dbReference>
<dbReference type="PANTHER" id="PTHR43705">
    <property type="entry name" value="HYDROXYACYLGLUTATHIONE HYDROLASE"/>
    <property type="match status" value="1"/>
</dbReference>
<accession>A0ABQ6N5P1</accession>
<feature type="chain" id="PRO_5045559971" description="hydroxyacylglutathione hydrolase" evidence="10">
    <location>
        <begin position="19"/>
        <end position="321"/>
    </location>
</feature>
<dbReference type="InterPro" id="IPR050110">
    <property type="entry name" value="Glyoxalase_II_hydrolase"/>
</dbReference>
<keyword evidence="13" id="KW-1185">Reference proteome</keyword>
<evidence type="ECO:0000313" key="12">
    <source>
        <dbReference type="EMBL" id="GMI41318.1"/>
    </source>
</evidence>
<evidence type="ECO:0000256" key="2">
    <source>
        <dbReference type="ARBA" id="ARBA00001947"/>
    </source>
</evidence>
<evidence type="ECO:0000256" key="3">
    <source>
        <dbReference type="ARBA" id="ARBA00004963"/>
    </source>
</evidence>
<evidence type="ECO:0000256" key="8">
    <source>
        <dbReference type="ARBA" id="ARBA00022833"/>
    </source>
</evidence>
<keyword evidence="10" id="KW-0732">Signal</keyword>
<gene>
    <name evidence="12" type="ORF">TeGR_g10107</name>
</gene>
<evidence type="ECO:0000256" key="1">
    <source>
        <dbReference type="ARBA" id="ARBA00001623"/>
    </source>
</evidence>
<dbReference type="NCBIfam" id="TIGR03413">
    <property type="entry name" value="GSH_gloB"/>
    <property type="match status" value="1"/>
</dbReference>
<dbReference type="Pfam" id="PF16123">
    <property type="entry name" value="HAGH_C"/>
    <property type="match status" value="1"/>
</dbReference>
<comment type="similarity">
    <text evidence="4">Belongs to the metallo-beta-lactamase superfamily. Glyoxalase II family.</text>
</comment>
<comment type="caution">
    <text evidence="12">The sequence shown here is derived from an EMBL/GenBank/DDBJ whole genome shotgun (WGS) entry which is preliminary data.</text>
</comment>
<dbReference type="PANTHER" id="PTHR43705:SF1">
    <property type="entry name" value="HYDROXYACYLGLUTATHIONE HYDROLASE GLOB"/>
    <property type="match status" value="1"/>
</dbReference>
<keyword evidence="7" id="KW-0378">Hydrolase</keyword>
<evidence type="ECO:0000256" key="10">
    <source>
        <dbReference type="SAM" id="SignalP"/>
    </source>
</evidence>
<dbReference type="SMART" id="SM00849">
    <property type="entry name" value="Lactamase_B"/>
    <property type="match status" value="1"/>
</dbReference>
<organism evidence="12 13">
    <name type="scientific">Tetraparma gracilis</name>
    <dbReference type="NCBI Taxonomy" id="2962635"/>
    <lineage>
        <taxon>Eukaryota</taxon>
        <taxon>Sar</taxon>
        <taxon>Stramenopiles</taxon>
        <taxon>Ochrophyta</taxon>
        <taxon>Bolidophyceae</taxon>
        <taxon>Parmales</taxon>
        <taxon>Triparmaceae</taxon>
        <taxon>Tetraparma</taxon>
    </lineage>
</organism>
<evidence type="ECO:0000256" key="4">
    <source>
        <dbReference type="ARBA" id="ARBA00006759"/>
    </source>
</evidence>
<evidence type="ECO:0000256" key="7">
    <source>
        <dbReference type="ARBA" id="ARBA00022801"/>
    </source>
</evidence>
<comment type="catalytic activity">
    <reaction evidence="1">
        <text>an S-(2-hydroxyacyl)glutathione + H2O = a 2-hydroxy carboxylate + glutathione + H(+)</text>
        <dbReference type="Rhea" id="RHEA:21864"/>
        <dbReference type="ChEBI" id="CHEBI:15377"/>
        <dbReference type="ChEBI" id="CHEBI:15378"/>
        <dbReference type="ChEBI" id="CHEBI:57925"/>
        <dbReference type="ChEBI" id="CHEBI:58896"/>
        <dbReference type="ChEBI" id="CHEBI:71261"/>
        <dbReference type="EC" id="3.1.2.6"/>
    </reaction>
</comment>
<keyword evidence="6" id="KW-0479">Metal-binding</keyword>
<dbReference type="InterPro" id="IPR032282">
    <property type="entry name" value="HAGH_C"/>
</dbReference>
<dbReference type="Proteomes" id="UP001165060">
    <property type="component" value="Unassembled WGS sequence"/>
</dbReference>
<dbReference type="CDD" id="cd07723">
    <property type="entry name" value="hydroxyacylglutathione_hydrolase_MBL-fold"/>
    <property type="match status" value="1"/>
</dbReference>
<evidence type="ECO:0000256" key="6">
    <source>
        <dbReference type="ARBA" id="ARBA00022723"/>
    </source>
</evidence>
<dbReference type="InterPro" id="IPR001279">
    <property type="entry name" value="Metallo-B-lactamas"/>
</dbReference>
<name>A0ABQ6N5P1_9STRA</name>
<dbReference type="InterPro" id="IPR035680">
    <property type="entry name" value="Clx_II_MBL"/>
</dbReference>
<feature type="signal peptide" evidence="10">
    <location>
        <begin position="1"/>
        <end position="18"/>
    </location>
</feature>
<dbReference type="Gene3D" id="3.60.15.10">
    <property type="entry name" value="Ribonuclease Z/Hydroxyacylglutathione hydrolase-like"/>
    <property type="match status" value="1"/>
</dbReference>
<dbReference type="EMBL" id="BRYB01000993">
    <property type="protein sequence ID" value="GMI41318.1"/>
    <property type="molecule type" value="Genomic_DNA"/>
</dbReference>